<dbReference type="GO" id="GO:0015969">
    <property type="term" value="P:guanosine tetraphosphate metabolic process"/>
    <property type="evidence" value="ECO:0007669"/>
    <property type="project" value="InterPro"/>
</dbReference>
<dbReference type="Proteomes" id="UP000051380">
    <property type="component" value="Unassembled WGS sequence"/>
</dbReference>
<reference evidence="2 3" key="1">
    <citation type="submission" date="2015-09" db="EMBL/GenBank/DDBJ databases">
        <title>Draft Genome Sequence of the Strain BR 3267 (Bradyrhizobium yuanmingense) recommended as inoculant for cowpea in Brazil.</title>
        <authorList>
            <person name="Simoes-Araujo J.L."/>
            <person name="Zilli J.E."/>
        </authorList>
    </citation>
    <scope>NUCLEOTIDE SEQUENCE [LARGE SCALE GENOMIC DNA]</scope>
    <source>
        <strain evidence="2 3">BR3267</strain>
    </source>
</reference>
<dbReference type="PANTHER" id="PTHR41773:SF1">
    <property type="entry name" value="RELA_SPOT DOMAIN-CONTAINING PROTEIN"/>
    <property type="match status" value="1"/>
</dbReference>
<feature type="domain" description="RelA/SpoT" evidence="1">
    <location>
        <begin position="68"/>
        <end position="188"/>
    </location>
</feature>
<evidence type="ECO:0000313" key="3">
    <source>
        <dbReference type="Proteomes" id="UP000051380"/>
    </source>
</evidence>
<evidence type="ECO:0000259" key="1">
    <source>
        <dbReference type="SMART" id="SM00954"/>
    </source>
</evidence>
<dbReference type="InterPro" id="IPR007685">
    <property type="entry name" value="RelA_SpoT"/>
</dbReference>
<protein>
    <recommendedName>
        <fullName evidence="1">RelA/SpoT domain-containing protein</fullName>
    </recommendedName>
</protein>
<dbReference type="OrthoDB" id="9801824at2"/>
<dbReference type="AlphaFoldDB" id="A0A0R3BZK4"/>
<dbReference type="PANTHER" id="PTHR41773">
    <property type="entry name" value="GTP PYROPHOSPHATASE-RELATED"/>
    <property type="match status" value="1"/>
</dbReference>
<dbReference type="EMBL" id="LJYF01000034">
    <property type="protein sequence ID" value="KRP90905.1"/>
    <property type="molecule type" value="Genomic_DNA"/>
</dbReference>
<dbReference type="Pfam" id="PF04607">
    <property type="entry name" value="RelA_SpoT"/>
    <property type="match status" value="1"/>
</dbReference>
<dbReference type="SUPFAM" id="SSF81301">
    <property type="entry name" value="Nucleotidyltransferase"/>
    <property type="match status" value="1"/>
</dbReference>
<dbReference type="InterPro" id="IPR043519">
    <property type="entry name" value="NT_sf"/>
</dbReference>
<dbReference type="SMART" id="SM00954">
    <property type="entry name" value="RelA_SpoT"/>
    <property type="match status" value="1"/>
</dbReference>
<dbReference type="CDD" id="cd05399">
    <property type="entry name" value="NT_Rel-Spo_like"/>
    <property type="match status" value="1"/>
</dbReference>
<proteinExistence type="predicted"/>
<evidence type="ECO:0000313" key="2">
    <source>
        <dbReference type="EMBL" id="KRP90905.1"/>
    </source>
</evidence>
<accession>A0A0R3BZK4</accession>
<comment type="caution">
    <text evidence="2">The sequence shown here is derived from an EMBL/GenBank/DDBJ whole genome shotgun (WGS) entry which is preliminary data.</text>
</comment>
<gene>
    <name evidence="2" type="ORF">AOQ72_34665</name>
</gene>
<sequence length="336" mass="37626">MDSLTTVAPDNEVADEEASRSLTANERELIGRSFGAQSVRDKALLDEVVFILEQRLTESGIKVHEVDGRVKKLDSVLSECERKGIRDIGSLTDIVGARVVCLFRSDMSRVAELLKSNFDVVSVDDKLAAVGPLGYQSTHYICQLPAHYCGPRYESTAGVSFEVQVRTLCMHAWAAVSHHLDYKGDWDVPNELKQALSALGGLFYVADNEFEQFYSARQKSKIDAEKAVTPKQEQEINLDTLASYLKQKFPDRKHYSSTSTSRLVKELKSFGYTSIQDLDKMIGRGDEAFRAYEVKHPPDSGKFSAEGVVRVTDRIVHDRPVRGTLHRAFVHLVKPE</sequence>
<dbReference type="Gene3D" id="3.30.460.10">
    <property type="entry name" value="Beta Polymerase, domain 2"/>
    <property type="match status" value="1"/>
</dbReference>
<dbReference type="RefSeq" id="WP_057029652.1">
    <property type="nucleotide sequence ID" value="NZ_LJYF01000034.1"/>
</dbReference>
<name>A0A0R3BZK4_9BRAD</name>
<dbReference type="Gene3D" id="1.10.287.860">
    <property type="entry name" value="Nucleotidyltransferase"/>
    <property type="match status" value="1"/>
</dbReference>
<organism evidence="2 3">
    <name type="scientific">Bradyrhizobium yuanmingense</name>
    <dbReference type="NCBI Taxonomy" id="108015"/>
    <lineage>
        <taxon>Bacteria</taxon>
        <taxon>Pseudomonadati</taxon>
        <taxon>Pseudomonadota</taxon>
        <taxon>Alphaproteobacteria</taxon>
        <taxon>Hyphomicrobiales</taxon>
        <taxon>Nitrobacteraceae</taxon>
        <taxon>Bradyrhizobium</taxon>
    </lineage>
</organism>